<proteinExistence type="predicted"/>
<organism evidence="1">
    <name type="scientific">Saccharolobus solfataricus</name>
    <name type="common">Sulfolobus solfataricus</name>
    <dbReference type="NCBI Taxonomy" id="2287"/>
    <lineage>
        <taxon>Archaea</taxon>
        <taxon>Thermoproteota</taxon>
        <taxon>Thermoprotei</taxon>
        <taxon>Sulfolobales</taxon>
        <taxon>Sulfolobaceae</taxon>
        <taxon>Saccharolobus</taxon>
    </lineage>
</organism>
<accession>Q6PN96</accession>
<sequence length="85" mass="10092">MSIECPLYVHRMFIVCSSDPHWIFLTALDAEYSGSKLDCLRSSGKNTRLYSLYYNKNYFCPQFRRLISMPPCIKFKAPHYTHYII</sequence>
<evidence type="ECO:0000313" key="1">
    <source>
        <dbReference type="EMBL" id="AAT00516.1"/>
    </source>
</evidence>
<name>Q6PN96_SACSO</name>
<dbReference type="EMBL" id="AY591755">
    <property type="protein sequence ID" value="AAT00516.1"/>
    <property type="molecule type" value="Genomic_DNA"/>
</dbReference>
<protein>
    <submittedName>
        <fullName evidence="1">PlrA</fullName>
    </submittedName>
</protein>
<dbReference type="AlphaFoldDB" id="Q6PN96"/>
<gene>
    <name evidence="1" type="primary">plrA</name>
</gene>
<reference evidence="1" key="1">
    <citation type="journal article" date="2006" name="Plasmid">
        <title>pIT3, a cryptic plasmid isolated from the hyperthermophilic crenarchaeon Sulfolobus solfataricus IT3.</title>
        <authorList>
            <person name="Prato S."/>
            <person name="Cannio R."/>
            <person name="Klenk H.P."/>
            <person name="Contursi P."/>
            <person name="Rossi M."/>
            <person name="Bartolucci S."/>
        </authorList>
    </citation>
    <scope>NUCLEOTIDE SEQUENCE</scope>
    <source>
        <strain evidence="1">IT3</strain>
        <plasmid evidence="1">pIT3</plasmid>
    </source>
</reference>
<geneLocation type="plasmid" evidence="1">
    <name>pIT3</name>
</geneLocation>
<keyword evidence="1" id="KW-0614">Plasmid</keyword>